<dbReference type="Gene3D" id="1.10.1660.10">
    <property type="match status" value="1"/>
</dbReference>
<organism evidence="1">
    <name type="scientific">uncultured Caudovirales phage</name>
    <dbReference type="NCBI Taxonomy" id="2100421"/>
    <lineage>
        <taxon>Viruses</taxon>
        <taxon>Duplodnaviria</taxon>
        <taxon>Heunggongvirae</taxon>
        <taxon>Uroviricota</taxon>
        <taxon>Caudoviricetes</taxon>
        <taxon>Peduoviridae</taxon>
        <taxon>Maltschvirus</taxon>
        <taxon>Maltschvirus maltsch</taxon>
    </lineage>
</organism>
<dbReference type="SUPFAM" id="SSF46955">
    <property type="entry name" value="Putative DNA-binding domain"/>
    <property type="match status" value="1"/>
</dbReference>
<protein>
    <submittedName>
        <fullName evidence="1">Uncharacterized protein</fullName>
    </submittedName>
</protein>
<evidence type="ECO:0000313" key="1">
    <source>
        <dbReference type="EMBL" id="CAB4138795.1"/>
    </source>
</evidence>
<proteinExistence type="predicted"/>
<sequence length="116" mass="13389">MTYARMERIKALLPLMHRANQQGLNINQAAEWMGWSASSLRNWTRILGFEWKNRRKRKGYRYDKTGWEAKIIELRAKGFTHAQIAKALGDVGAHNISRFIKANGIQVPNRNNGLLP</sequence>
<dbReference type="EMBL" id="LR796363">
    <property type="protein sequence ID" value="CAB4138795.1"/>
    <property type="molecule type" value="Genomic_DNA"/>
</dbReference>
<reference evidence="1" key="1">
    <citation type="submission" date="2020-04" db="EMBL/GenBank/DDBJ databases">
        <authorList>
            <person name="Chiriac C."/>
            <person name="Salcher M."/>
            <person name="Ghai R."/>
            <person name="Kavagutti S V."/>
        </authorList>
    </citation>
    <scope>NUCLEOTIDE SEQUENCE</scope>
</reference>
<gene>
    <name evidence="1" type="ORF">UFOVP341_13</name>
</gene>
<name>A0A6J5LWD2_9CAUD</name>
<dbReference type="InterPro" id="IPR009061">
    <property type="entry name" value="DNA-bd_dom_put_sf"/>
</dbReference>
<accession>A0A6J5LWD2</accession>